<evidence type="ECO:0000256" key="15">
    <source>
        <dbReference type="ARBA" id="ARBA00023228"/>
    </source>
</evidence>
<dbReference type="PANTHER" id="PTHR46661">
    <property type="entry name" value="E3 UBIQUITIN-PROTEIN LIGASE ZNRF1-LIKE PROTEIN"/>
    <property type="match status" value="1"/>
</dbReference>
<dbReference type="GO" id="GO:0008270">
    <property type="term" value="F:zinc ion binding"/>
    <property type="evidence" value="ECO:0007669"/>
    <property type="project" value="UniProtKB-KW"/>
</dbReference>
<evidence type="ECO:0000256" key="5">
    <source>
        <dbReference type="ARBA" id="ARBA00004906"/>
    </source>
</evidence>
<evidence type="ECO:0000259" key="19">
    <source>
        <dbReference type="PROSITE" id="PS50089"/>
    </source>
</evidence>
<comment type="caution">
    <text evidence="21">The sequence shown here is derived from an EMBL/GenBank/DDBJ whole genome shotgun (WGS) entry which is preliminary data.</text>
</comment>
<dbReference type="InterPro" id="IPR001841">
    <property type="entry name" value="Znf_RING"/>
</dbReference>
<evidence type="ECO:0000256" key="12">
    <source>
        <dbReference type="ARBA" id="ARBA00022786"/>
    </source>
</evidence>
<evidence type="ECO:0000256" key="2">
    <source>
        <dbReference type="ARBA" id="ARBA00004170"/>
    </source>
</evidence>
<evidence type="ECO:0000256" key="6">
    <source>
        <dbReference type="ARBA" id="ARBA00012483"/>
    </source>
</evidence>
<feature type="domain" description="RING-type" evidence="19">
    <location>
        <begin position="535"/>
        <end position="577"/>
    </location>
</feature>
<dbReference type="AlphaFoldDB" id="A0A3D8R166"/>
<dbReference type="SUPFAM" id="SSF57903">
    <property type="entry name" value="FYVE/PHD zinc finger"/>
    <property type="match status" value="1"/>
</dbReference>
<dbReference type="GO" id="GO:0061630">
    <property type="term" value="F:ubiquitin protein ligase activity"/>
    <property type="evidence" value="ECO:0007669"/>
    <property type="project" value="UniProtKB-EC"/>
</dbReference>
<evidence type="ECO:0000256" key="18">
    <source>
        <dbReference type="SAM" id="MobiDB-lite"/>
    </source>
</evidence>
<evidence type="ECO:0000256" key="9">
    <source>
        <dbReference type="ARBA" id="ARBA00022723"/>
    </source>
</evidence>
<dbReference type="InterPro" id="IPR000306">
    <property type="entry name" value="Znf_FYVE"/>
</dbReference>
<feature type="compositionally biased region" description="Low complexity" evidence="18">
    <location>
        <begin position="142"/>
        <end position="166"/>
    </location>
</feature>
<dbReference type="EC" id="2.3.2.27" evidence="6"/>
<dbReference type="GO" id="GO:0016020">
    <property type="term" value="C:membrane"/>
    <property type="evidence" value="ECO:0007669"/>
    <property type="project" value="UniProtKB-SubCell"/>
</dbReference>
<feature type="compositionally biased region" description="Basic and acidic residues" evidence="18">
    <location>
        <begin position="114"/>
        <end position="129"/>
    </location>
</feature>
<keyword evidence="13" id="KW-0862">Zinc</keyword>
<dbReference type="GO" id="GO:0043161">
    <property type="term" value="P:proteasome-mediated ubiquitin-dependent protein catabolic process"/>
    <property type="evidence" value="ECO:0007669"/>
    <property type="project" value="TreeGrafter"/>
</dbReference>
<feature type="compositionally biased region" description="Pro residues" evidence="18">
    <location>
        <begin position="253"/>
        <end position="263"/>
    </location>
</feature>
<protein>
    <recommendedName>
        <fullName evidence="6">RING-type E3 ubiquitin transferase</fullName>
        <ecNumber evidence="6">2.3.2.27</ecNumber>
    </recommendedName>
</protein>
<evidence type="ECO:0000256" key="4">
    <source>
        <dbReference type="ARBA" id="ARBA00004371"/>
    </source>
</evidence>
<feature type="compositionally biased region" description="Polar residues" evidence="18">
    <location>
        <begin position="1"/>
        <end position="24"/>
    </location>
</feature>
<accession>A0A3D8R166</accession>
<evidence type="ECO:0000256" key="11">
    <source>
        <dbReference type="ARBA" id="ARBA00022771"/>
    </source>
</evidence>
<reference evidence="21 22" key="1">
    <citation type="journal article" date="2018" name="IMA Fungus">
        <title>IMA Genome-F 9: Draft genome sequence of Annulohypoxylon stygium, Aspergillus mulundensis, Berkeleyomyces basicola (syn. Thielaviopsis basicola), Ceratocystis smalleyi, two Cercospora beticola strains, Coleophoma cylindrospora, Fusarium fracticaudum, Phialophora cf. hyalina, and Morchella septimelata.</title>
        <authorList>
            <person name="Wingfield B.D."/>
            <person name="Bills G.F."/>
            <person name="Dong Y."/>
            <person name="Huang W."/>
            <person name="Nel W.J."/>
            <person name="Swalarsk-Parry B.S."/>
            <person name="Vaghefi N."/>
            <person name="Wilken P.M."/>
            <person name="An Z."/>
            <person name="de Beer Z.W."/>
            <person name="De Vos L."/>
            <person name="Chen L."/>
            <person name="Duong T.A."/>
            <person name="Gao Y."/>
            <person name="Hammerbacher A."/>
            <person name="Kikkert J.R."/>
            <person name="Li Y."/>
            <person name="Li H."/>
            <person name="Li K."/>
            <person name="Li Q."/>
            <person name="Liu X."/>
            <person name="Ma X."/>
            <person name="Naidoo K."/>
            <person name="Pethybridge S.J."/>
            <person name="Sun J."/>
            <person name="Steenkamp E.T."/>
            <person name="van der Nest M.A."/>
            <person name="van Wyk S."/>
            <person name="Wingfield M.J."/>
            <person name="Xiong C."/>
            <person name="Yue Q."/>
            <person name="Zhang X."/>
        </authorList>
    </citation>
    <scope>NUCLEOTIDE SEQUENCE [LARGE SCALE GENOMIC DNA]</scope>
    <source>
        <strain evidence="21 22">BP6252</strain>
    </source>
</reference>
<evidence type="ECO:0000256" key="16">
    <source>
        <dbReference type="ARBA" id="ARBA00023288"/>
    </source>
</evidence>
<keyword evidence="11 17" id="KW-0863">Zinc-finger</keyword>
<dbReference type="Gene3D" id="3.30.40.10">
    <property type="entry name" value="Zinc/RING finger domain, C3HC4 (zinc finger)"/>
    <property type="match status" value="2"/>
</dbReference>
<feature type="region of interest" description="Disordered" evidence="18">
    <location>
        <begin position="431"/>
        <end position="481"/>
    </location>
</feature>
<name>A0A3D8R166_9HELO</name>
<dbReference type="PANTHER" id="PTHR46661:SF4">
    <property type="entry name" value="RING-TYPE DOMAIN-CONTAINING PROTEIN"/>
    <property type="match status" value="1"/>
</dbReference>
<proteinExistence type="predicted"/>
<dbReference type="OrthoDB" id="660555at2759"/>
<feature type="compositionally biased region" description="Low complexity" evidence="18">
    <location>
        <begin position="442"/>
        <end position="459"/>
    </location>
</feature>
<organism evidence="21 22">
    <name type="scientific">Coleophoma cylindrospora</name>
    <dbReference type="NCBI Taxonomy" id="1849047"/>
    <lineage>
        <taxon>Eukaryota</taxon>
        <taxon>Fungi</taxon>
        <taxon>Dikarya</taxon>
        <taxon>Ascomycota</taxon>
        <taxon>Pezizomycotina</taxon>
        <taxon>Leotiomycetes</taxon>
        <taxon>Helotiales</taxon>
        <taxon>Dermateaceae</taxon>
        <taxon>Coleophoma</taxon>
    </lineage>
</organism>
<evidence type="ECO:0000256" key="17">
    <source>
        <dbReference type="PROSITE-ProRule" id="PRU00175"/>
    </source>
</evidence>
<evidence type="ECO:0000256" key="7">
    <source>
        <dbReference type="ARBA" id="ARBA00022679"/>
    </source>
</evidence>
<dbReference type="InterPro" id="IPR011011">
    <property type="entry name" value="Znf_FYVE_PHD"/>
</dbReference>
<dbReference type="EMBL" id="PDLM01000010">
    <property type="protein sequence ID" value="RDW67777.1"/>
    <property type="molecule type" value="Genomic_DNA"/>
</dbReference>
<evidence type="ECO:0000256" key="13">
    <source>
        <dbReference type="ARBA" id="ARBA00022833"/>
    </source>
</evidence>
<keyword evidence="10" id="KW-0967">Endosome</keyword>
<feature type="domain" description="FYVE-type" evidence="20">
    <location>
        <begin position="176"/>
        <end position="257"/>
    </location>
</feature>
<dbReference type="Proteomes" id="UP000256645">
    <property type="component" value="Unassembled WGS sequence"/>
</dbReference>
<keyword evidence="9" id="KW-0479">Metal-binding</keyword>
<feature type="compositionally biased region" description="Polar residues" evidence="18">
    <location>
        <begin position="318"/>
        <end position="332"/>
    </location>
</feature>
<dbReference type="STRING" id="1849047.A0A3D8R166"/>
<dbReference type="SMART" id="SM00184">
    <property type="entry name" value="RING"/>
    <property type="match status" value="2"/>
</dbReference>
<evidence type="ECO:0000256" key="1">
    <source>
        <dbReference type="ARBA" id="ARBA00000900"/>
    </source>
</evidence>
<dbReference type="SMART" id="SM00064">
    <property type="entry name" value="FYVE"/>
    <property type="match status" value="1"/>
</dbReference>
<feature type="compositionally biased region" description="Polar residues" evidence="18">
    <location>
        <begin position="74"/>
        <end position="91"/>
    </location>
</feature>
<evidence type="ECO:0000313" key="21">
    <source>
        <dbReference type="EMBL" id="RDW67777.1"/>
    </source>
</evidence>
<comment type="subcellular location">
    <subcellularLocation>
        <location evidence="3">Endosome</location>
    </subcellularLocation>
    <subcellularLocation>
        <location evidence="4">Lysosome</location>
    </subcellularLocation>
    <subcellularLocation>
        <location evidence="2">Membrane</location>
        <topology evidence="2">Peripheral membrane protein</topology>
    </subcellularLocation>
</comment>
<feature type="region of interest" description="Disordered" evidence="18">
    <location>
        <begin position="1"/>
        <end position="166"/>
    </location>
</feature>
<dbReference type="Pfam" id="PF13639">
    <property type="entry name" value="zf-RING_2"/>
    <property type="match status" value="1"/>
</dbReference>
<keyword evidence="22" id="KW-1185">Reference proteome</keyword>
<dbReference type="GO" id="GO:0070936">
    <property type="term" value="P:protein K48-linked ubiquitination"/>
    <property type="evidence" value="ECO:0007669"/>
    <property type="project" value="TreeGrafter"/>
</dbReference>
<keyword evidence="15" id="KW-0458">Lysosome</keyword>
<feature type="compositionally biased region" description="Polar residues" evidence="18">
    <location>
        <begin position="48"/>
        <end position="58"/>
    </location>
</feature>
<feature type="compositionally biased region" description="Low complexity" evidence="18">
    <location>
        <begin position="277"/>
        <end position="293"/>
    </location>
</feature>
<dbReference type="CDD" id="cd16489">
    <property type="entry name" value="mRING-CH-C4HC2H_ZNRF"/>
    <property type="match status" value="1"/>
</dbReference>
<keyword evidence="12" id="KW-0833">Ubl conjugation pathway</keyword>
<dbReference type="InterPro" id="IPR013083">
    <property type="entry name" value="Znf_RING/FYVE/PHD"/>
</dbReference>
<gene>
    <name evidence="21" type="ORF">BP6252_09173</name>
</gene>
<dbReference type="SUPFAM" id="SSF57850">
    <property type="entry name" value="RING/U-box"/>
    <property type="match status" value="1"/>
</dbReference>
<evidence type="ECO:0000313" key="22">
    <source>
        <dbReference type="Proteomes" id="UP000256645"/>
    </source>
</evidence>
<comment type="pathway">
    <text evidence="5">Protein modification; protein ubiquitination.</text>
</comment>
<dbReference type="PROSITE" id="PS50089">
    <property type="entry name" value="ZF_RING_2"/>
    <property type="match status" value="1"/>
</dbReference>
<keyword evidence="7" id="KW-0808">Transferase</keyword>
<dbReference type="Pfam" id="PF01363">
    <property type="entry name" value="FYVE"/>
    <property type="match status" value="1"/>
</dbReference>
<evidence type="ECO:0000256" key="3">
    <source>
        <dbReference type="ARBA" id="ARBA00004177"/>
    </source>
</evidence>
<comment type="catalytic activity">
    <reaction evidence="1">
        <text>S-ubiquitinyl-[E2 ubiquitin-conjugating enzyme]-L-cysteine + [acceptor protein]-L-lysine = [E2 ubiquitin-conjugating enzyme]-L-cysteine + N(6)-ubiquitinyl-[acceptor protein]-L-lysine.</text>
        <dbReference type="EC" id="2.3.2.27"/>
    </reaction>
</comment>
<dbReference type="InterPro" id="IPR017455">
    <property type="entry name" value="Znf_FYVE-rel"/>
</dbReference>
<evidence type="ECO:0000259" key="20">
    <source>
        <dbReference type="PROSITE" id="PS50178"/>
    </source>
</evidence>
<evidence type="ECO:0000256" key="10">
    <source>
        <dbReference type="ARBA" id="ARBA00022753"/>
    </source>
</evidence>
<sequence length="583" mass="63910">MSDGGESSQIGADSQTLSQESTFSAARLPAFGGVISPPKDNSDGHEGSPQSLEYTPQLSAADGSPPAVPVLPEATTTPINQSTQQSAETEYSSGSPSVVASAPVDDNESNVGTGERDTQQGDTRARGDSDGSAMSLLTALASQEQPDPTQSSSSSSRPVARTRPSTDIVRARWQPDAEVTYCPICHTQFGWVFRKHHCRKCGRVVCGSCSQHRITIPYEYIARPPTYLVDEDFLALERYRTGGERVRLCNPCVPDPNIAPPQVPSSQEPLHRRASERSQGSVSGSSNGAVSNRRQNRSSMFVEHYSSRPRQPSIAGMSANQDGNRSRSSTMPTREADSRNNNNPLNIRRMEPRNAQVNYRHFINADPRGSDSNYRHLLNDDSRPLPNLPRPTEDDICPVCHKLLPARSLPDFEEQRATHISSCIEAHTTSNYASHNRPGAYTSNSHPTPTPSSSMPGNSRLHLRRNPTPPVVIPSSSRAPQIIPNTPEARMAAREQAHAAIVLGASQTPPIDPGRQTRLFPYKATEKDCVDDAECTICLEEFEVGADMARLECFCRFHLHCIRGWWVNHHGRCPVHQHDGFGF</sequence>
<evidence type="ECO:0000256" key="14">
    <source>
        <dbReference type="ARBA" id="ARBA00023136"/>
    </source>
</evidence>
<dbReference type="PROSITE" id="PS50178">
    <property type="entry name" value="ZF_FYVE"/>
    <property type="match status" value="1"/>
</dbReference>
<evidence type="ECO:0000256" key="8">
    <source>
        <dbReference type="ARBA" id="ARBA00022707"/>
    </source>
</evidence>
<dbReference type="InterPro" id="IPR051878">
    <property type="entry name" value="ZNRF_ubiq-protein_ligase"/>
</dbReference>
<feature type="compositionally biased region" description="Low complexity" evidence="18">
    <location>
        <begin position="92"/>
        <end position="104"/>
    </location>
</feature>
<dbReference type="GO" id="GO:0005768">
    <property type="term" value="C:endosome"/>
    <property type="evidence" value="ECO:0007669"/>
    <property type="project" value="UniProtKB-SubCell"/>
</dbReference>
<keyword evidence="14" id="KW-0472">Membrane</keyword>
<keyword evidence="16" id="KW-0449">Lipoprotein</keyword>
<feature type="region of interest" description="Disordered" evidence="18">
    <location>
        <begin position="253"/>
        <end position="350"/>
    </location>
</feature>
<keyword evidence="8" id="KW-0519">Myristate</keyword>